<dbReference type="InterPro" id="IPR008753">
    <property type="entry name" value="Peptidase_M13_N"/>
</dbReference>
<evidence type="ECO:0000256" key="6">
    <source>
        <dbReference type="ARBA" id="ARBA00022801"/>
    </source>
</evidence>
<keyword evidence="8" id="KW-0482">Metalloprotease</keyword>
<keyword evidence="7" id="KW-0862">Zinc</keyword>
<dbReference type="OrthoDB" id="6475849at2759"/>
<evidence type="ECO:0000256" key="1">
    <source>
        <dbReference type="ARBA" id="ARBA00001947"/>
    </source>
</evidence>
<keyword evidence="9" id="KW-0812">Transmembrane</keyword>
<evidence type="ECO:0000256" key="8">
    <source>
        <dbReference type="ARBA" id="ARBA00023049"/>
    </source>
</evidence>
<evidence type="ECO:0000259" key="10">
    <source>
        <dbReference type="Pfam" id="PF01431"/>
    </source>
</evidence>
<evidence type="ECO:0000256" key="9">
    <source>
        <dbReference type="SAM" id="Phobius"/>
    </source>
</evidence>
<evidence type="ECO:0000313" key="13">
    <source>
        <dbReference type="Proteomes" id="UP000325440"/>
    </source>
</evidence>
<evidence type="ECO:0000256" key="3">
    <source>
        <dbReference type="ARBA" id="ARBA00007357"/>
    </source>
</evidence>
<protein>
    <submittedName>
        <fullName evidence="12">Metallopeptidase, catalytic domain,Peptidase M13, C-terminal domain,Peptidase M13,Peptidase M13, N</fullName>
    </submittedName>
</protein>
<dbReference type="Pfam" id="PF01431">
    <property type="entry name" value="Peptidase_M13"/>
    <property type="match status" value="1"/>
</dbReference>
<evidence type="ECO:0000256" key="7">
    <source>
        <dbReference type="ARBA" id="ARBA00022833"/>
    </source>
</evidence>
<comment type="cofactor">
    <cofactor evidence="1">
        <name>Zn(2+)</name>
        <dbReference type="ChEBI" id="CHEBI:29105"/>
    </cofactor>
</comment>
<dbReference type="PRINTS" id="PR00786">
    <property type="entry name" value="NEPRILYSIN"/>
</dbReference>
<dbReference type="CDD" id="cd08662">
    <property type="entry name" value="M13"/>
    <property type="match status" value="1"/>
</dbReference>
<keyword evidence="9" id="KW-1133">Transmembrane helix</keyword>
<dbReference type="Proteomes" id="UP000325440">
    <property type="component" value="Unassembled WGS sequence"/>
</dbReference>
<dbReference type="InterPro" id="IPR042089">
    <property type="entry name" value="Peptidase_M13_dom_2"/>
</dbReference>
<evidence type="ECO:0000256" key="5">
    <source>
        <dbReference type="ARBA" id="ARBA00022723"/>
    </source>
</evidence>
<name>A0A5E4N6N9_9HEMI</name>
<keyword evidence="5" id="KW-0479">Metal-binding</keyword>
<evidence type="ECO:0000256" key="4">
    <source>
        <dbReference type="ARBA" id="ARBA00022670"/>
    </source>
</evidence>
<keyword evidence="6" id="KW-0378">Hydrolase</keyword>
<dbReference type="PANTHER" id="PTHR11733:SF167">
    <property type="entry name" value="FI17812P1-RELATED"/>
    <property type="match status" value="1"/>
</dbReference>
<dbReference type="GO" id="GO:0016485">
    <property type="term" value="P:protein processing"/>
    <property type="evidence" value="ECO:0007669"/>
    <property type="project" value="TreeGrafter"/>
</dbReference>
<dbReference type="Gene3D" id="3.40.390.10">
    <property type="entry name" value="Collagenase (Catalytic Domain)"/>
    <property type="match status" value="1"/>
</dbReference>
<dbReference type="EMBL" id="CABPRJ010001896">
    <property type="protein sequence ID" value="VVC39607.1"/>
    <property type="molecule type" value="Genomic_DNA"/>
</dbReference>
<dbReference type="InterPro" id="IPR018497">
    <property type="entry name" value="Peptidase_M13_C"/>
</dbReference>
<keyword evidence="4" id="KW-0645">Protease</keyword>
<comment type="subcellular location">
    <subcellularLocation>
        <location evidence="2">Cell membrane</location>
        <topology evidence="2">Single-pass type II membrane protein</topology>
    </subcellularLocation>
</comment>
<dbReference type="Pfam" id="PF05649">
    <property type="entry name" value="Peptidase_M13_N"/>
    <property type="match status" value="1"/>
</dbReference>
<feature type="domain" description="Peptidase M13 N-terminal" evidence="11">
    <location>
        <begin position="83"/>
        <end position="479"/>
    </location>
</feature>
<proteinExistence type="inferred from homology"/>
<keyword evidence="9" id="KW-0472">Membrane</keyword>
<dbReference type="InterPro" id="IPR024079">
    <property type="entry name" value="MetalloPept_cat_dom_sf"/>
</dbReference>
<dbReference type="Gene3D" id="1.10.1380.10">
    <property type="entry name" value="Neutral endopeptidase , domain2"/>
    <property type="match status" value="1"/>
</dbReference>
<dbReference type="GO" id="GO:0005886">
    <property type="term" value="C:plasma membrane"/>
    <property type="evidence" value="ECO:0007669"/>
    <property type="project" value="UniProtKB-SubCell"/>
</dbReference>
<sequence length="745" mass="86758">MGYQEHVEGKGISSFTISQNGNAVYKKNYNKTKLCLTVLTVLVFCLSTFYIYYSYTAIEICKTKPCLQSTVTLMNCMNKTVDPCEDFYEFACGMFETNYPSYTTSDNSWTDIIMSKVNYKVKKFLSRNNGADEPEAVHKTRKFYTACLNFTEGLISDDSNYYSPLWRLWEELGLDENYLNDTVALDLEIISSKFRKYIDSNIYFGISTIEDPRNSSSHALLSISTFEESSKFKLKNDKMETNNATINENIPKFIEYFQLMTDQLLNRNQTCQKRISNSLLLNTSMELSYFNFEYSKLRHDAFHTEIDIGKIMTLRELQNLTDETQFKFNWTLYLRELFRENEPRVYEQLLENSDDYEIITDNIVFLQNVFSLLSKTPTKIIKMSVLSNAVNNLLKFQIVPETWSPEYCFSLTTERLGMATGYAMVDTLDDSTKAAATEMNDNIIWAFHKMISESSWMDDETKNATHRKLDYTKTYFGYPNNYTNILNDLYKNLNITENHLENLISITRFHSKKLWNNLVQKKDGENKEWKMNPDEVNAYSDPSMNAFFMPAAFLQAPLYHNGLEALNYGMTGSTIGHELSHNYDNTGRLFNEYGNVLQWWTNKSYEEYSRRAGCMIDHYNNILVTMHNDTMYVNGNQTLNENIADVVGLKESYFAYLRYVEKHGQEPRLPGMEKYNSEQLFFLGYAVQFCQYDQSGFEYYDESNLHSPSSVRVRGVLSLTQEFANAWSCPSGTPMNPKKEKCQIW</sequence>
<evidence type="ECO:0000259" key="11">
    <source>
        <dbReference type="Pfam" id="PF05649"/>
    </source>
</evidence>
<comment type="similarity">
    <text evidence="3">Belongs to the peptidase M13 family.</text>
</comment>
<dbReference type="PANTHER" id="PTHR11733">
    <property type="entry name" value="ZINC METALLOPROTEASE FAMILY M13 NEPRILYSIN-RELATED"/>
    <property type="match status" value="1"/>
</dbReference>
<dbReference type="GO" id="GO:0004222">
    <property type="term" value="F:metalloendopeptidase activity"/>
    <property type="evidence" value="ECO:0007669"/>
    <property type="project" value="InterPro"/>
</dbReference>
<dbReference type="SUPFAM" id="SSF55486">
    <property type="entry name" value="Metalloproteases ('zincins'), catalytic domain"/>
    <property type="match status" value="1"/>
</dbReference>
<dbReference type="InterPro" id="IPR000718">
    <property type="entry name" value="Peptidase_M13"/>
</dbReference>
<reference evidence="12 13" key="1">
    <citation type="submission" date="2019-08" db="EMBL/GenBank/DDBJ databases">
        <authorList>
            <person name="Alioto T."/>
            <person name="Alioto T."/>
            <person name="Gomez Garrido J."/>
        </authorList>
    </citation>
    <scope>NUCLEOTIDE SEQUENCE [LARGE SCALE GENOMIC DNA]</scope>
</reference>
<dbReference type="GO" id="GO:0046872">
    <property type="term" value="F:metal ion binding"/>
    <property type="evidence" value="ECO:0007669"/>
    <property type="project" value="UniProtKB-KW"/>
</dbReference>
<dbReference type="AlphaFoldDB" id="A0A5E4N6N9"/>
<organism evidence="12 13">
    <name type="scientific">Cinara cedri</name>
    <dbReference type="NCBI Taxonomy" id="506608"/>
    <lineage>
        <taxon>Eukaryota</taxon>
        <taxon>Metazoa</taxon>
        <taxon>Ecdysozoa</taxon>
        <taxon>Arthropoda</taxon>
        <taxon>Hexapoda</taxon>
        <taxon>Insecta</taxon>
        <taxon>Pterygota</taxon>
        <taxon>Neoptera</taxon>
        <taxon>Paraneoptera</taxon>
        <taxon>Hemiptera</taxon>
        <taxon>Sternorrhyncha</taxon>
        <taxon>Aphidomorpha</taxon>
        <taxon>Aphidoidea</taxon>
        <taxon>Aphididae</taxon>
        <taxon>Lachninae</taxon>
        <taxon>Cinara</taxon>
    </lineage>
</organism>
<gene>
    <name evidence="12" type="ORF">CINCED_3A005770</name>
</gene>
<feature type="domain" description="Peptidase M13 C-terminal" evidence="10">
    <location>
        <begin position="537"/>
        <end position="741"/>
    </location>
</feature>
<dbReference type="PROSITE" id="PS51885">
    <property type="entry name" value="NEPRILYSIN"/>
    <property type="match status" value="1"/>
</dbReference>
<evidence type="ECO:0000313" key="12">
    <source>
        <dbReference type="EMBL" id="VVC39607.1"/>
    </source>
</evidence>
<feature type="transmembrane region" description="Helical" evidence="9">
    <location>
        <begin position="34"/>
        <end position="53"/>
    </location>
</feature>
<keyword evidence="13" id="KW-1185">Reference proteome</keyword>
<evidence type="ECO:0000256" key="2">
    <source>
        <dbReference type="ARBA" id="ARBA00004401"/>
    </source>
</evidence>
<accession>A0A5E4N6N9</accession>